<feature type="domain" description="Acetyl xylan esterase" evidence="1">
    <location>
        <begin position="58"/>
        <end position="211"/>
    </location>
</feature>
<dbReference type="RefSeq" id="WP_379189746.1">
    <property type="nucleotide sequence ID" value="NZ_JBHSOW010000068.1"/>
</dbReference>
<accession>A0ABW0W260</accession>
<dbReference type="InterPro" id="IPR008391">
    <property type="entry name" value="AXE1_dom"/>
</dbReference>
<dbReference type="EC" id="3.1.-.-" evidence="2"/>
<dbReference type="PANTHER" id="PTHR47381">
    <property type="entry name" value="ALPHA/BETA-HYDROLASES SUPERFAMILY PROTEIN"/>
    <property type="match status" value="1"/>
</dbReference>
<dbReference type="Pfam" id="PF05448">
    <property type="entry name" value="AXE1"/>
    <property type="match status" value="1"/>
</dbReference>
<keyword evidence="3" id="KW-1185">Reference proteome</keyword>
<proteinExistence type="predicted"/>
<keyword evidence="2" id="KW-0378">Hydrolase</keyword>
<dbReference type="PANTHER" id="PTHR47381:SF3">
    <property type="entry name" value="ALPHA_BETA-HYDROLASES SUPERFAMILY PROTEIN"/>
    <property type="match status" value="1"/>
</dbReference>
<dbReference type="Proteomes" id="UP001596047">
    <property type="component" value="Unassembled WGS sequence"/>
</dbReference>
<protein>
    <submittedName>
        <fullName evidence="2">Dienelactone hydrolase family protein</fullName>
        <ecNumber evidence="2">3.1.-.-</ecNumber>
    </submittedName>
</protein>
<name>A0ABW0W260_9BACL</name>
<dbReference type="GO" id="GO:0016787">
    <property type="term" value="F:hydrolase activity"/>
    <property type="evidence" value="ECO:0007669"/>
    <property type="project" value="UniProtKB-KW"/>
</dbReference>
<dbReference type="SUPFAM" id="SSF53474">
    <property type="entry name" value="alpha/beta-Hydrolases"/>
    <property type="match status" value="1"/>
</dbReference>
<reference evidence="3" key="1">
    <citation type="journal article" date="2019" name="Int. J. Syst. Evol. Microbiol.">
        <title>The Global Catalogue of Microorganisms (GCM) 10K type strain sequencing project: providing services to taxonomists for standard genome sequencing and annotation.</title>
        <authorList>
            <consortium name="The Broad Institute Genomics Platform"/>
            <consortium name="The Broad Institute Genome Sequencing Center for Infectious Disease"/>
            <person name="Wu L."/>
            <person name="Ma J."/>
        </authorList>
    </citation>
    <scope>NUCLEOTIDE SEQUENCE [LARGE SCALE GENOMIC DNA]</scope>
    <source>
        <strain evidence="3">CGMCC 1.3240</strain>
    </source>
</reference>
<gene>
    <name evidence="2" type="ORF">ACFPYJ_18955</name>
</gene>
<dbReference type="EMBL" id="JBHSOW010000068">
    <property type="protein sequence ID" value="MFC5651149.1"/>
    <property type="molecule type" value="Genomic_DNA"/>
</dbReference>
<sequence length="308" mass="35371">MTHSELMSQQEEKRNQLYRLLGRLPSLPNGVNATLVYEEERESYTLEKLMLDLNGIERVPAYFLRTKKAVGKAPVILYNHWHGGQYEIGKEEILSGHQGLQDPAYGNVLTDMGFSVMCIDTWAFGERATRTESAIFKEMLWRGQVMWGMMVYDNIRALDYLCLRPDVDSERIGTMGISMGSTMSYWHAALDRRIKAVIDICCLTDFQSLIEENGLDLHGIYYFVPDLLNHFTAAEINALIAPRPHLSLAGNHDKLTPVGGLQKINEELEAAYRAFSAEDAWKLLRYDVGHMETADMRQEIIQFWRKWL</sequence>
<dbReference type="Gene3D" id="3.40.50.1820">
    <property type="entry name" value="alpha/beta hydrolase"/>
    <property type="match status" value="1"/>
</dbReference>
<evidence type="ECO:0000313" key="2">
    <source>
        <dbReference type="EMBL" id="MFC5651149.1"/>
    </source>
</evidence>
<dbReference type="InterPro" id="IPR029058">
    <property type="entry name" value="AB_hydrolase_fold"/>
</dbReference>
<comment type="caution">
    <text evidence="2">The sequence shown here is derived from an EMBL/GenBank/DDBJ whole genome shotgun (WGS) entry which is preliminary data.</text>
</comment>
<evidence type="ECO:0000313" key="3">
    <source>
        <dbReference type="Proteomes" id="UP001596047"/>
    </source>
</evidence>
<evidence type="ECO:0000259" key="1">
    <source>
        <dbReference type="Pfam" id="PF05448"/>
    </source>
</evidence>
<organism evidence="2 3">
    <name type="scientific">Paenibacillus solisilvae</name>
    <dbReference type="NCBI Taxonomy" id="2486751"/>
    <lineage>
        <taxon>Bacteria</taxon>
        <taxon>Bacillati</taxon>
        <taxon>Bacillota</taxon>
        <taxon>Bacilli</taxon>
        <taxon>Bacillales</taxon>
        <taxon>Paenibacillaceae</taxon>
        <taxon>Paenibacillus</taxon>
    </lineage>
</organism>